<evidence type="ECO:0000256" key="1">
    <source>
        <dbReference type="SAM" id="MobiDB-lite"/>
    </source>
</evidence>
<proteinExistence type="predicted"/>
<protein>
    <submittedName>
        <fullName evidence="2">Uncharacterized protein</fullName>
    </submittedName>
</protein>
<sequence>MSTLVDPISVPNLDTVKIEEEPSADGGEQAATHGDKPSIEQADSTISTPELVNARSVPSEVDNGEDEAETSSVLSFAASDVPAVLDTRAVVEDGSEIESVDGSVKGVNDDASEVEVMSVASDSGEPGEAETELADPASDPVCVGGYRLESDPTYAAAQAAHQGRTTLHEPRSSSPFAPASEIGTDILDVSDSHILRKSIRERLAEFSTSVSTWYDLTARPALVSLAETIRPLAIEAWSHGPSLLRQAALGTLRTVESVSRSLRGWLDDDAEGESIRLFFSEEAFGKFGDTKDLVLVISGPTEAGGSKLHFSKPQSQESSRDVDIPRTDS</sequence>
<feature type="compositionally biased region" description="Basic and acidic residues" evidence="1">
    <location>
        <begin position="318"/>
        <end position="329"/>
    </location>
</feature>
<accession>A0A427YM56</accession>
<dbReference type="OrthoDB" id="10447741at2759"/>
<feature type="compositionally biased region" description="Polar residues" evidence="1">
    <location>
        <begin position="41"/>
        <end position="50"/>
    </location>
</feature>
<dbReference type="AlphaFoldDB" id="A0A427YM56"/>
<name>A0A427YM56_9TREE</name>
<evidence type="ECO:0000313" key="3">
    <source>
        <dbReference type="Proteomes" id="UP000279259"/>
    </source>
</evidence>
<reference evidence="2 3" key="1">
    <citation type="submission" date="2018-11" db="EMBL/GenBank/DDBJ databases">
        <title>Genome sequence of Saitozyma podzolica DSM 27192.</title>
        <authorList>
            <person name="Aliyu H."/>
            <person name="Gorte O."/>
            <person name="Ochsenreither K."/>
        </authorList>
    </citation>
    <scope>NUCLEOTIDE SEQUENCE [LARGE SCALE GENOMIC DNA]</scope>
    <source>
        <strain evidence="2 3">DSM 27192</strain>
    </source>
</reference>
<evidence type="ECO:0000313" key="2">
    <source>
        <dbReference type="EMBL" id="RSH92208.1"/>
    </source>
</evidence>
<organism evidence="2 3">
    <name type="scientific">Saitozyma podzolica</name>
    <dbReference type="NCBI Taxonomy" id="1890683"/>
    <lineage>
        <taxon>Eukaryota</taxon>
        <taxon>Fungi</taxon>
        <taxon>Dikarya</taxon>
        <taxon>Basidiomycota</taxon>
        <taxon>Agaricomycotina</taxon>
        <taxon>Tremellomycetes</taxon>
        <taxon>Tremellales</taxon>
        <taxon>Trimorphomycetaceae</taxon>
        <taxon>Saitozyma</taxon>
    </lineage>
</organism>
<feature type="region of interest" description="Disordered" evidence="1">
    <location>
        <begin position="1"/>
        <end position="74"/>
    </location>
</feature>
<dbReference type="EMBL" id="RSCD01000006">
    <property type="protein sequence ID" value="RSH92208.1"/>
    <property type="molecule type" value="Genomic_DNA"/>
</dbReference>
<keyword evidence="3" id="KW-1185">Reference proteome</keyword>
<feature type="region of interest" description="Disordered" evidence="1">
    <location>
        <begin position="301"/>
        <end position="329"/>
    </location>
</feature>
<gene>
    <name evidence="2" type="ORF">EHS25_008623</name>
</gene>
<comment type="caution">
    <text evidence="2">The sequence shown here is derived from an EMBL/GenBank/DDBJ whole genome shotgun (WGS) entry which is preliminary data.</text>
</comment>
<dbReference type="Proteomes" id="UP000279259">
    <property type="component" value="Unassembled WGS sequence"/>
</dbReference>